<evidence type="ECO:0000313" key="2">
    <source>
        <dbReference type="Proteomes" id="UP001595191"/>
    </source>
</evidence>
<dbReference type="Proteomes" id="UP001595191">
    <property type="component" value="Unassembled WGS sequence"/>
</dbReference>
<dbReference type="EC" id="2.4.-.-" evidence="1"/>
<keyword evidence="2" id="KW-1185">Reference proteome</keyword>
<protein>
    <submittedName>
        <fullName evidence="1">Glycosyltransferase</fullName>
        <ecNumber evidence="1">2.4.-.-</ecNumber>
    </submittedName>
</protein>
<name>A0ACC7LK69_9FLAO</name>
<reference evidence="1" key="1">
    <citation type="submission" date="2024-09" db="EMBL/GenBank/DDBJ databases">
        <authorList>
            <person name="Liu J."/>
        </authorList>
    </citation>
    <scope>NUCLEOTIDE SEQUENCE</scope>
    <source>
        <strain evidence="1">NBU2967</strain>
    </source>
</reference>
<comment type="caution">
    <text evidence="1">The sequence shown here is derived from an EMBL/GenBank/DDBJ whole genome shotgun (WGS) entry which is preliminary data.</text>
</comment>
<organism evidence="1 2">
    <name type="scientific">Meishania litoralis</name>
    <dbReference type="NCBI Taxonomy" id="3434685"/>
    <lineage>
        <taxon>Bacteria</taxon>
        <taxon>Pseudomonadati</taxon>
        <taxon>Bacteroidota</taxon>
        <taxon>Flavobacteriia</taxon>
        <taxon>Flavobacteriales</taxon>
        <taxon>Flavobacteriaceae</taxon>
        <taxon>Meishania</taxon>
    </lineage>
</organism>
<evidence type="ECO:0000313" key="1">
    <source>
        <dbReference type="EMBL" id="MFH6603641.1"/>
    </source>
</evidence>
<dbReference type="EMBL" id="JBHFPV010000002">
    <property type="protein sequence ID" value="MFH6603641.1"/>
    <property type="molecule type" value="Genomic_DNA"/>
</dbReference>
<proteinExistence type="predicted"/>
<sequence length="401" mass="46923">MNIGKYQMAHHNFYIYSNCDFSAKSAAATRMRYYASAIADDANHVYLVSCCSNKLTDESFVELEPNIFVHENKKLTRKMLQSFSFLRDLNKFSIGKTGGDTFFLYPYPFFFLELMSVLYLIFFKKKNVYYELNEVKKYGSDFHAPFSFKRPKYSLQKLVYKVVYRLMDYMMPFFKGVVCISRNIEEYGRKYNKNTLRIPILTDPYKAIETSKRQYSKQGAFNIGFSGSIIPSKENLHEFVSIIEDLQKENYKIALNLCGWLPKEEEGFIQKDWTAENAITYYGNLNELELSTFLSQQDLLVIPRGYNLQNHYGFSTKLSDYLNHKKVILVTDVSDYGMYIKDGVNGFIVPPDDKEQMYGKLVHIIENFKDFESQVIANALKTSKEKFDYRIYSGALRDFLK</sequence>
<accession>A0ACC7LK69</accession>
<keyword evidence="1" id="KW-0808">Transferase</keyword>
<gene>
    <name evidence="1" type="ORF">ACEZ3G_09150</name>
</gene>
<keyword evidence="1" id="KW-0328">Glycosyltransferase</keyword>